<feature type="region of interest" description="Disordered" evidence="1">
    <location>
        <begin position="1"/>
        <end position="51"/>
    </location>
</feature>
<evidence type="ECO:0000313" key="3">
    <source>
        <dbReference type="Proteomes" id="UP000314294"/>
    </source>
</evidence>
<name>A0A4Z2EYF8_9TELE</name>
<feature type="compositionally biased region" description="Basic and acidic residues" evidence="1">
    <location>
        <begin position="1"/>
        <end position="20"/>
    </location>
</feature>
<reference evidence="2 3" key="1">
    <citation type="submission" date="2019-03" db="EMBL/GenBank/DDBJ databases">
        <title>First draft genome of Liparis tanakae, snailfish: a comprehensive survey of snailfish specific genes.</title>
        <authorList>
            <person name="Kim W."/>
            <person name="Song I."/>
            <person name="Jeong J.-H."/>
            <person name="Kim D."/>
            <person name="Kim S."/>
            <person name="Ryu S."/>
            <person name="Song J.Y."/>
            <person name="Lee S.K."/>
        </authorList>
    </citation>
    <scope>NUCLEOTIDE SEQUENCE [LARGE SCALE GENOMIC DNA]</scope>
    <source>
        <tissue evidence="2">Muscle</tissue>
    </source>
</reference>
<sequence length="86" mass="9277">MALRGEPRGLERSHNYRARQECQPAGHEVGPSGPGCTRIPHEPEKNNSSRGSTVYTAAAVTDCCINGCKTHSSQAEFFENFLSPSG</sequence>
<evidence type="ECO:0000256" key="1">
    <source>
        <dbReference type="SAM" id="MobiDB-lite"/>
    </source>
</evidence>
<dbReference type="EMBL" id="SRLO01002130">
    <property type="protein sequence ID" value="TNN33793.1"/>
    <property type="molecule type" value="Genomic_DNA"/>
</dbReference>
<accession>A0A4Z2EYF8</accession>
<comment type="caution">
    <text evidence="2">The sequence shown here is derived from an EMBL/GenBank/DDBJ whole genome shotgun (WGS) entry which is preliminary data.</text>
</comment>
<evidence type="ECO:0000313" key="2">
    <source>
        <dbReference type="EMBL" id="TNN33793.1"/>
    </source>
</evidence>
<proteinExistence type="predicted"/>
<gene>
    <name evidence="2" type="ORF">EYF80_056039</name>
</gene>
<protein>
    <submittedName>
        <fullName evidence="2">Uncharacterized protein</fullName>
    </submittedName>
</protein>
<organism evidence="2 3">
    <name type="scientific">Liparis tanakae</name>
    <name type="common">Tanaka's snailfish</name>
    <dbReference type="NCBI Taxonomy" id="230148"/>
    <lineage>
        <taxon>Eukaryota</taxon>
        <taxon>Metazoa</taxon>
        <taxon>Chordata</taxon>
        <taxon>Craniata</taxon>
        <taxon>Vertebrata</taxon>
        <taxon>Euteleostomi</taxon>
        <taxon>Actinopterygii</taxon>
        <taxon>Neopterygii</taxon>
        <taxon>Teleostei</taxon>
        <taxon>Neoteleostei</taxon>
        <taxon>Acanthomorphata</taxon>
        <taxon>Eupercaria</taxon>
        <taxon>Perciformes</taxon>
        <taxon>Cottioidei</taxon>
        <taxon>Cottales</taxon>
        <taxon>Liparidae</taxon>
        <taxon>Liparis</taxon>
    </lineage>
</organism>
<dbReference type="AlphaFoldDB" id="A0A4Z2EYF8"/>
<keyword evidence="3" id="KW-1185">Reference proteome</keyword>
<dbReference type="Proteomes" id="UP000314294">
    <property type="component" value="Unassembled WGS sequence"/>
</dbReference>